<dbReference type="GeneID" id="41329129"/>
<gene>
    <name evidence="1" type="ORF">DSAG12_01132</name>
</gene>
<proteinExistence type="predicted"/>
<protein>
    <submittedName>
        <fullName evidence="1">Uncharacterized protein</fullName>
    </submittedName>
</protein>
<accession>A0A5B9D8W8</accession>
<name>A0A5B9D8W8_9ARCH</name>
<evidence type="ECO:0000313" key="2">
    <source>
        <dbReference type="Proteomes" id="UP000321408"/>
    </source>
</evidence>
<dbReference type="AlphaFoldDB" id="A0A5B9D8W8"/>
<reference evidence="1 2" key="2">
    <citation type="journal article" date="2024" name="Int. J. Syst. Evol. Microbiol.">
        <title>Promethearchaeum syntrophicum gen. nov., sp. nov., an anaerobic, obligately syntrophic archaeon, the first isolate of the lineage 'Asgard' archaea, and proposal of the new archaeal phylum Promethearchaeota phyl. nov. and kingdom Promethearchaeati regn. nov.</title>
        <authorList>
            <person name="Imachi H."/>
            <person name="Nobu M.K."/>
            <person name="Kato S."/>
            <person name="Takaki Y."/>
            <person name="Miyazaki M."/>
            <person name="Miyata M."/>
            <person name="Ogawara M."/>
            <person name="Saito Y."/>
            <person name="Sakai S."/>
            <person name="Tahara Y.O."/>
            <person name="Takano Y."/>
            <person name="Tasumi E."/>
            <person name="Uematsu K."/>
            <person name="Yoshimura T."/>
            <person name="Itoh T."/>
            <person name="Ohkuma M."/>
            <person name="Takai K."/>
        </authorList>
    </citation>
    <scope>NUCLEOTIDE SEQUENCE [LARGE SCALE GENOMIC DNA]</scope>
    <source>
        <strain evidence="1 2">MK-D1</strain>
    </source>
</reference>
<dbReference type="KEGG" id="psyt:DSAG12_01132"/>
<keyword evidence="2" id="KW-1185">Reference proteome</keyword>
<reference evidence="1 2" key="1">
    <citation type="journal article" date="2020" name="Nature">
        <title>Isolation of an archaeon at the prokaryote-eukaryote interface.</title>
        <authorList>
            <person name="Imachi H."/>
            <person name="Nobu M.K."/>
            <person name="Nakahara N."/>
            <person name="Morono Y."/>
            <person name="Ogawara M."/>
            <person name="Takaki Y."/>
            <person name="Takano Y."/>
            <person name="Uematsu K."/>
            <person name="Ikuta T."/>
            <person name="Ito M."/>
            <person name="Matsui Y."/>
            <person name="Miyazaki M."/>
            <person name="Murata K."/>
            <person name="Saito Y."/>
            <person name="Sakai S."/>
            <person name="Song C."/>
            <person name="Tasumi E."/>
            <person name="Yamanaka Y."/>
            <person name="Yamaguchi T."/>
            <person name="Kamagata Y."/>
            <person name="Tamaki H."/>
            <person name="Takai K."/>
        </authorList>
    </citation>
    <scope>NUCLEOTIDE SEQUENCE [LARGE SCALE GENOMIC DNA]</scope>
    <source>
        <strain evidence="1 2">MK-D1</strain>
    </source>
</reference>
<sequence>MNSLQEKKENYAFNGYKPKVLTEEQYKLVQRKLKKYMLGIFICRTGGDILFSYQIDSTLKIDLISNFIAALSMFGKENVGQIKRIYIEGLNVEMNIVSKKSLITVFFFRPNMVKNHLEEEAEILLNRFYEVFKEPIELGKGNLGIYQKFEEELCISVLNYLRKLGLYKG</sequence>
<dbReference type="EMBL" id="CP042905">
    <property type="protein sequence ID" value="QEE15307.1"/>
    <property type="molecule type" value="Genomic_DNA"/>
</dbReference>
<organism evidence="1 2">
    <name type="scientific">Promethearchaeum syntrophicum</name>
    <dbReference type="NCBI Taxonomy" id="2594042"/>
    <lineage>
        <taxon>Archaea</taxon>
        <taxon>Promethearchaeati</taxon>
        <taxon>Promethearchaeota</taxon>
        <taxon>Promethearchaeia</taxon>
        <taxon>Promethearchaeales</taxon>
        <taxon>Promethearchaeaceae</taxon>
        <taxon>Promethearchaeum</taxon>
    </lineage>
</organism>
<evidence type="ECO:0000313" key="1">
    <source>
        <dbReference type="EMBL" id="QEE15307.1"/>
    </source>
</evidence>
<dbReference type="RefSeq" id="WP_147662222.1">
    <property type="nucleotide sequence ID" value="NZ_CP042905.2"/>
</dbReference>
<dbReference type="Proteomes" id="UP000321408">
    <property type="component" value="Chromosome"/>
</dbReference>